<dbReference type="GO" id="GO:0016034">
    <property type="term" value="F:maleylacetoacetate isomerase activity"/>
    <property type="evidence" value="ECO:0007669"/>
    <property type="project" value="TreeGrafter"/>
</dbReference>
<dbReference type="Proteomes" id="UP000470384">
    <property type="component" value="Unassembled WGS sequence"/>
</dbReference>
<dbReference type="InterPro" id="IPR040079">
    <property type="entry name" value="Glutathione_S-Trfase"/>
</dbReference>
<dbReference type="PANTHER" id="PTHR42673:SF4">
    <property type="entry name" value="MALEYLACETOACETATE ISOMERASE"/>
    <property type="match status" value="1"/>
</dbReference>
<dbReference type="InterPro" id="IPR036249">
    <property type="entry name" value="Thioredoxin-like_sf"/>
</dbReference>
<dbReference type="SUPFAM" id="SSF47616">
    <property type="entry name" value="GST C-terminal domain-like"/>
    <property type="match status" value="1"/>
</dbReference>
<dbReference type="Gene3D" id="3.40.30.10">
    <property type="entry name" value="Glutaredoxin"/>
    <property type="match status" value="1"/>
</dbReference>
<dbReference type="SUPFAM" id="SSF52833">
    <property type="entry name" value="Thioredoxin-like"/>
    <property type="match status" value="1"/>
</dbReference>
<accession>A0A845QA31</accession>
<gene>
    <name evidence="2" type="ORF">GTQ45_04265</name>
</gene>
<dbReference type="GO" id="GO:0004364">
    <property type="term" value="F:glutathione transferase activity"/>
    <property type="evidence" value="ECO:0007669"/>
    <property type="project" value="TreeGrafter"/>
</dbReference>
<dbReference type="InterPro" id="IPR036282">
    <property type="entry name" value="Glutathione-S-Trfase_C_sf"/>
</dbReference>
<dbReference type="Pfam" id="PF13410">
    <property type="entry name" value="GST_C_2"/>
    <property type="match status" value="1"/>
</dbReference>
<dbReference type="GeneID" id="300655853"/>
<dbReference type="OrthoDB" id="9799538at2"/>
<dbReference type="Gene3D" id="1.20.1050.10">
    <property type="match status" value="1"/>
</dbReference>
<organism evidence="2 3">
    <name type="scientific">Pyruvatibacter mobilis</name>
    <dbReference type="NCBI Taxonomy" id="1712261"/>
    <lineage>
        <taxon>Bacteria</taxon>
        <taxon>Pseudomonadati</taxon>
        <taxon>Pseudomonadota</taxon>
        <taxon>Alphaproteobacteria</taxon>
        <taxon>Hyphomicrobiales</taxon>
        <taxon>Parvibaculaceae</taxon>
        <taxon>Pyruvatibacter</taxon>
    </lineage>
</organism>
<protein>
    <submittedName>
        <fullName evidence="2">Glutathione S-transferase</fullName>
    </submittedName>
</protein>
<keyword evidence="2" id="KW-0808">Transferase</keyword>
<comment type="caution">
    <text evidence="2">The sequence shown here is derived from an EMBL/GenBank/DDBJ whole genome shotgun (WGS) entry which is preliminary data.</text>
</comment>
<dbReference type="InterPro" id="IPR004045">
    <property type="entry name" value="Glutathione_S-Trfase_N"/>
</dbReference>
<dbReference type="EMBL" id="WXYQ01000004">
    <property type="protein sequence ID" value="NBG94941.1"/>
    <property type="molecule type" value="Genomic_DNA"/>
</dbReference>
<dbReference type="Pfam" id="PF13409">
    <property type="entry name" value="GST_N_2"/>
    <property type="match status" value="1"/>
</dbReference>
<proteinExistence type="predicted"/>
<dbReference type="PANTHER" id="PTHR42673">
    <property type="entry name" value="MALEYLACETOACETATE ISOMERASE"/>
    <property type="match status" value="1"/>
</dbReference>
<dbReference type="GO" id="GO:0006559">
    <property type="term" value="P:L-phenylalanine catabolic process"/>
    <property type="evidence" value="ECO:0007669"/>
    <property type="project" value="TreeGrafter"/>
</dbReference>
<dbReference type="GO" id="GO:0006749">
    <property type="term" value="P:glutathione metabolic process"/>
    <property type="evidence" value="ECO:0007669"/>
    <property type="project" value="TreeGrafter"/>
</dbReference>
<reference evidence="2 3" key="1">
    <citation type="journal article" date="2016" name="Int. J. Syst. Evol. Microbiol.">
        <title>Pyruvatibacter mobilis gen. nov., sp. nov., a marine bacterium from the culture broth of Picochlorum sp. 122.</title>
        <authorList>
            <person name="Wang G."/>
            <person name="Tang M."/>
            <person name="Wu H."/>
            <person name="Dai S."/>
            <person name="Li T."/>
            <person name="Chen C."/>
            <person name="He H."/>
            <person name="Fan J."/>
            <person name="Xiang W."/>
            <person name="Li X."/>
        </authorList>
    </citation>
    <scope>NUCLEOTIDE SEQUENCE [LARGE SCALE GENOMIC DNA]</scope>
    <source>
        <strain evidence="2 3">GYP-11</strain>
    </source>
</reference>
<sequence length="228" mass="25056">MQTPPLTLVIGNKNWSSWSLRPWLAMKRAGLAFEEAHVTLRQDAETRAQCLAHSPSGKVPVLKWGEETIWDSLAILETLADRLPAARLWPEDAQARAHGRAIAAEMHAGFQALRRDMPMDCIHHRPGEGMNDAVAADISRIIALWAEARGRFGEQAGEGQGGPFLLGAFSIADAMYAPVVSRFATYAPDLVALGDRDGVARAYMETVTSMPEMRQWVLEARAQMAAHD</sequence>
<name>A0A845QA31_9HYPH</name>
<dbReference type="SFLD" id="SFLDS00019">
    <property type="entry name" value="Glutathione_Transferase_(cytos"/>
    <property type="match status" value="1"/>
</dbReference>
<dbReference type="AlphaFoldDB" id="A0A845QA31"/>
<evidence type="ECO:0000313" key="3">
    <source>
        <dbReference type="Proteomes" id="UP000470384"/>
    </source>
</evidence>
<keyword evidence="3" id="KW-1185">Reference proteome</keyword>
<evidence type="ECO:0000313" key="2">
    <source>
        <dbReference type="EMBL" id="NBG94941.1"/>
    </source>
</evidence>
<feature type="domain" description="GST N-terminal" evidence="1">
    <location>
        <begin position="6"/>
        <end position="87"/>
    </location>
</feature>
<dbReference type="CDD" id="cd03043">
    <property type="entry name" value="GST_N_1"/>
    <property type="match status" value="1"/>
</dbReference>
<evidence type="ECO:0000259" key="1">
    <source>
        <dbReference type="PROSITE" id="PS50404"/>
    </source>
</evidence>
<dbReference type="CDD" id="cd03194">
    <property type="entry name" value="GST_C_3"/>
    <property type="match status" value="1"/>
</dbReference>
<dbReference type="PROSITE" id="PS50404">
    <property type="entry name" value="GST_NTER"/>
    <property type="match status" value="1"/>
</dbReference>
<dbReference type="RefSeq" id="WP_160586990.1">
    <property type="nucleotide sequence ID" value="NZ_BMHN01000001.1"/>
</dbReference>